<protein>
    <submittedName>
        <fullName evidence="2">Uncharacterized protein</fullName>
    </submittedName>
</protein>
<feature type="signal peptide" evidence="1">
    <location>
        <begin position="1"/>
        <end position="26"/>
    </location>
</feature>
<dbReference type="EMBL" id="CP044081">
    <property type="protein sequence ID" value="QEU08593.1"/>
    <property type="molecule type" value="Genomic_DNA"/>
</dbReference>
<evidence type="ECO:0000313" key="2">
    <source>
        <dbReference type="EMBL" id="QEU08593.1"/>
    </source>
</evidence>
<evidence type="ECO:0000256" key="1">
    <source>
        <dbReference type="SAM" id="SignalP"/>
    </source>
</evidence>
<dbReference type="Proteomes" id="UP000324507">
    <property type="component" value="Chromosome"/>
</dbReference>
<feature type="chain" id="PRO_5025005401" evidence="1">
    <location>
        <begin position="27"/>
        <end position="161"/>
    </location>
</feature>
<reference evidence="2 3" key="1">
    <citation type="submission" date="2019-09" db="EMBL/GenBank/DDBJ databases">
        <title>FDA dAtabase for Regulatory Grade micrObial Sequences (FDA-ARGOS): Supporting development and validation of Infectious Disease Dx tests.</title>
        <authorList>
            <person name="Sciortino C."/>
            <person name="Tallon L."/>
            <person name="Sadzewicz L."/>
            <person name="Vavikolanu K."/>
            <person name="Mehta A."/>
            <person name="Aluvathingal J."/>
            <person name="Nadendla S."/>
            <person name="Nandy P."/>
            <person name="Geyer C."/>
            <person name="Yan Y."/>
            <person name="Sichtig H."/>
        </authorList>
    </citation>
    <scope>NUCLEOTIDE SEQUENCE [LARGE SCALE GENOMIC DNA]</scope>
    <source>
        <strain evidence="2 3">FDAARGOS_643</strain>
    </source>
</reference>
<organism evidence="2 3">
    <name type="scientific">Paracoccus yeei</name>
    <dbReference type="NCBI Taxonomy" id="147645"/>
    <lineage>
        <taxon>Bacteria</taxon>
        <taxon>Pseudomonadati</taxon>
        <taxon>Pseudomonadota</taxon>
        <taxon>Alphaproteobacteria</taxon>
        <taxon>Rhodobacterales</taxon>
        <taxon>Paracoccaceae</taxon>
        <taxon>Paracoccus</taxon>
    </lineage>
</organism>
<keyword evidence="1" id="KW-0732">Signal</keyword>
<name>A0A5P2QSP5_9RHOB</name>
<accession>A0A5P2QSP5</accession>
<sequence>MPITARWLAATLAAMILCATAAPSFAWDLRKQPDSASTSQVEGGKRLTLSCSRGRGTLDLSLSDISAGTDLSAPLREISISGNLVLWIGMPDGSFTQDAFTAFDEQGSVAASIPVDAISWDSFGNGEKLWLQDTAVNDPLFASGMKGTGAARLAFLERCGF</sequence>
<dbReference type="AlphaFoldDB" id="A0A5P2QSP5"/>
<evidence type="ECO:0000313" key="3">
    <source>
        <dbReference type="Proteomes" id="UP000324507"/>
    </source>
</evidence>
<proteinExistence type="predicted"/>
<gene>
    <name evidence="2" type="ORF">FOB51_11615</name>
</gene>
<dbReference type="RefSeq" id="WP_150350645.1">
    <property type="nucleotide sequence ID" value="NZ_CP038095.1"/>
</dbReference>